<dbReference type="AlphaFoldDB" id="A0A1G6KBD3"/>
<protein>
    <submittedName>
        <fullName evidence="1">DNA-binding transcriptional regulator, FrmR family</fullName>
    </submittedName>
</protein>
<organism evidence="1 2">
    <name type="scientific">Succiniclasticum ruminis</name>
    <dbReference type="NCBI Taxonomy" id="40841"/>
    <lineage>
        <taxon>Bacteria</taxon>
        <taxon>Bacillati</taxon>
        <taxon>Bacillota</taxon>
        <taxon>Negativicutes</taxon>
        <taxon>Acidaminococcales</taxon>
        <taxon>Acidaminococcaceae</taxon>
        <taxon>Succiniclasticum</taxon>
    </lineage>
</organism>
<dbReference type="Gene3D" id="1.20.58.1000">
    <property type="entry name" value="Metal-sensitive repressor, helix protomer"/>
    <property type="match status" value="1"/>
</dbReference>
<accession>A0A1G6KBD3</accession>
<dbReference type="EMBL" id="FMYW01000004">
    <property type="protein sequence ID" value="SDC28263.1"/>
    <property type="molecule type" value="Genomic_DNA"/>
</dbReference>
<dbReference type="Proteomes" id="UP000198943">
    <property type="component" value="Unassembled WGS sequence"/>
</dbReference>
<dbReference type="GO" id="GO:0003677">
    <property type="term" value="F:DNA binding"/>
    <property type="evidence" value="ECO:0007669"/>
    <property type="project" value="UniProtKB-KW"/>
</dbReference>
<name>A0A1G6KBD3_9FIRM</name>
<evidence type="ECO:0000313" key="1">
    <source>
        <dbReference type="EMBL" id="SDC28263.1"/>
    </source>
</evidence>
<keyword evidence="2" id="KW-1185">Reference proteome</keyword>
<dbReference type="GO" id="GO:0045892">
    <property type="term" value="P:negative regulation of DNA-templated transcription"/>
    <property type="evidence" value="ECO:0007669"/>
    <property type="project" value="UniProtKB-ARBA"/>
</dbReference>
<sequence length="129" mass="14458">MAKEEMMAKEEKFCCAATANSDAGKTVSGSSCCDCVKHKYRDVNSKEYKSMIRRLKLIEGQVRGIEKMVEEDRYCIDILIQVSAIQSALNAFNKELLAQHIHGCVVDDIRNGKDEVVDELVAAVQKLMK</sequence>
<keyword evidence="1" id="KW-0238">DNA-binding</keyword>
<dbReference type="PANTHER" id="PTHR33677:SF3">
    <property type="entry name" value="COPPER-SENSING TRANSCRIPTIONAL REPRESSOR RICR"/>
    <property type="match status" value="1"/>
</dbReference>
<dbReference type="CDD" id="cd10156">
    <property type="entry name" value="FpFrmR-Cterm-like_DUF156"/>
    <property type="match status" value="1"/>
</dbReference>
<gene>
    <name evidence="1" type="ORF">SAMN04487864_104164</name>
</gene>
<dbReference type="InterPro" id="IPR003735">
    <property type="entry name" value="Metal_Tscrpt_repr"/>
</dbReference>
<dbReference type="InterPro" id="IPR038390">
    <property type="entry name" value="Metal_Tscrpt_repr_sf"/>
</dbReference>
<dbReference type="Pfam" id="PF02583">
    <property type="entry name" value="Trns_repr_metal"/>
    <property type="match status" value="1"/>
</dbReference>
<evidence type="ECO:0000313" key="2">
    <source>
        <dbReference type="Proteomes" id="UP000198943"/>
    </source>
</evidence>
<reference evidence="2" key="1">
    <citation type="submission" date="2016-10" db="EMBL/GenBank/DDBJ databases">
        <authorList>
            <person name="Varghese N."/>
            <person name="Submissions S."/>
        </authorList>
    </citation>
    <scope>NUCLEOTIDE SEQUENCE [LARGE SCALE GENOMIC DNA]</scope>
    <source>
        <strain evidence="2">DSM 11005</strain>
    </source>
</reference>
<proteinExistence type="predicted"/>
<dbReference type="PANTHER" id="PTHR33677">
    <property type="entry name" value="TRANSCRIPTIONAL REPRESSOR FRMR-RELATED"/>
    <property type="match status" value="1"/>
</dbReference>
<dbReference type="GO" id="GO:0046872">
    <property type="term" value="F:metal ion binding"/>
    <property type="evidence" value="ECO:0007669"/>
    <property type="project" value="InterPro"/>
</dbReference>